<evidence type="ECO:0000259" key="20">
    <source>
        <dbReference type="Pfam" id="PF18267"/>
    </source>
</evidence>
<dbReference type="GO" id="GO:0050661">
    <property type="term" value="F:NADP binding"/>
    <property type="evidence" value="ECO:0007669"/>
    <property type="project" value="UniProtKB-UniRule"/>
</dbReference>
<keyword evidence="12 14" id="KW-0534">Nitrate assimilation</keyword>
<evidence type="ECO:0000256" key="9">
    <source>
        <dbReference type="ARBA" id="ARBA00023002"/>
    </source>
</evidence>
<evidence type="ECO:0000256" key="7">
    <source>
        <dbReference type="ARBA" id="ARBA00022723"/>
    </source>
</evidence>
<dbReference type="GO" id="GO:0046872">
    <property type="term" value="F:metal ion binding"/>
    <property type="evidence" value="ECO:0007669"/>
    <property type="project" value="UniProtKB-KW"/>
</dbReference>
<feature type="domain" description="Nitrite/sulphite reductase 4Fe-4S" evidence="16">
    <location>
        <begin position="651"/>
        <end position="745"/>
    </location>
</feature>
<dbReference type="SUPFAM" id="SSF51905">
    <property type="entry name" value="FAD/NAD(P)-binding domain"/>
    <property type="match status" value="2"/>
</dbReference>
<protein>
    <submittedName>
        <fullName evidence="21">Nitrite reductase (NADH) large subunit</fullName>
    </submittedName>
</protein>
<accession>A0A1G8C1G5</accession>
<name>A0A1G8C1G5_9BACI</name>
<comment type="cofactor">
    <cofactor evidence="15">
        <name>[4Fe-4S] cluster</name>
        <dbReference type="ChEBI" id="CHEBI:49883"/>
    </cofactor>
    <text evidence="15">Binds 1 [4Fe-4S] cluster per subunit.</text>
</comment>
<dbReference type="Gene3D" id="1.10.10.1100">
    <property type="entry name" value="BFD-like [2Fe-2S]-binding domain"/>
    <property type="match status" value="1"/>
</dbReference>
<dbReference type="NCBIfam" id="TIGR02374">
    <property type="entry name" value="nitri_red_nirB"/>
    <property type="match status" value="1"/>
</dbReference>
<dbReference type="PRINTS" id="PR00368">
    <property type="entry name" value="FADPNR"/>
</dbReference>
<keyword evidence="7 15" id="KW-0479">Metal-binding</keyword>
<dbReference type="GO" id="GO:0042128">
    <property type="term" value="P:nitrate assimilation"/>
    <property type="evidence" value="ECO:0007669"/>
    <property type="project" value="UniProtKB-UniRule"/>
</dbReference>
<dbReference type="AlphaFoldDB" id="A0A1G8C1G5"/>
<evidence type="ECO:0000256" key="5">
    <source>
        <dbReference type="ARBA" id="ARBA00022630"/>
    </source>
</evidence>
<dbReference type="InterPro" id="IPR041575">
    <property type="entry name" value="Rubredoxin_C"/>
</dbReference>
<feature type="domain" description="Nitrite/Sulfite reductase ferredoxin-like" evidence="17">
    <location>
        <begin position="544"/>
        <end position="604"/>
    </location>
</feature>
<evidence type="ECO:0000256" key="2">
    <source>
        <dbReference type="ARBA" id="ARBA00005096"/>
    </source>
</evidence>
<comment type="cofactor">
    <cofactor evidence="15">
        <name>siroheme</name>
        <dbReference type="ChEBI" id="CHEBI:60052"/>
    </cofactor>
    <text evidence="15">Binds 1 siroheme per subunit.</text>
</comment>
<dbReference type="PRINTS" id="PR00411">
    <property type="entry name" value="PNDRDTASEI"/>
</dbReference>
<dbReference type="Pfam" id="PF18267">
    <property type="entry name" value="Rubredoxin_C"/>
    <property type="match status" value="1"/>
</dbReference>
<dbReference type="InterPro" id="IPR036188">
    <property type="entry name" value="FAD/NAD-bd_sf"/>
</dbReference>
<evidence type="ECO:0000256" key="3">
    <source>
        <dbReference type="ARBA" id="ARBA00010429"/>
    </source>
</evidence>
<evidence type="ECO:0000256" key="14">
    <source>
        <dbReference type="PIRNR" id="PIRNR037149"/>
    </source>
</evidence>
<feature type="binding site" evidence="15">
    <location>
        <position position="666"/>
    </location>
    <ligand>
        <name>[4Fe-4S] cluster</name>
        <dbReference type="ChEBI" id="CHEBI:49883"/>
    </ligand>
</feature>
<dbReference type="FunFam" id="3.50.50.60:FF:000033">
    <property type="entry name" value="Nitrite reductase [NAD(P)H], large subunit"/>
    <property type="match status" value="1"/>
</dbReference>
<dbReference type="InterPro" id="IPR036136">
    <property type="entry name" value="Nit/Sulf_reduc_fer-like_dom_sf"/>
</dbReference>
<dbReference type="Pfam" id="PF07992">
    <property type="entry name" value="Pyr_redox_2"/>
    <property type="match status" value="1"/>
</dbReference>
<comment type="cofactor">
    <cofactor evidence="1 14">
        <name>FAD</name>
        <dbReference type="ChEBI" id="CHEBI:57692"/>
    </cofactor>
</comment>
<sequence length="772" mass="86002">MKKLILIGNGMAGMNALEKIIKSAPEAFEITVFGKERHPNYNRIMLSSVLQGEADMNDISIHPRSWYKRNRITLYTGETVIEINKEKQQVTTDKGTVAAYDKLIIATGSNPFILPIPGADKDGVVAFRTLDDCEYMIKAAETKKTAVVIGGGLLGLEAARGLLTLGMDVYVVHRSHYLMNKQLDHKAAALLQQELSEKGMNFLLNKETVEISGGDQAECVYFQDGSSIDTDLVVMSAGIVPNTELAKESGIETNRGIVVNDVMETSAPNVFSVGECAEHQGITYGLVKPLYEQADILAGYITGTSSRTYEGSLTHARLKISGIDVFSIGRLEASETTEVLEIHDETEKLYKKVILQDEIIVGAILYGDVEQESTLLSLVSKQKPMSDEEKHAILFAAGQEESIVKTLPHTSHVCNCNNVSKGEVIQSVVDNNLMTSDQVKEFTGASSSCGGCKPLVKELLSYIQSNEFDDIPKKTTICTCTDKTEQEVVYAIQEKNLRTVEDVITVLQWQNKQGCNNCIPALQYYLTMIYPHYKRNQETFTLEDDGTYTFSLQHYGGITAPDELLNIAEAAKKLNVPSIRLMPNQRMQLAGIKKEMLPDIREAFHVENVSTLVYRLESVQVYPSRGNCACSKSTAQHLAINFEKQCIHLQTPWFVDMRITTCARDCVEVRKADIGLLGIKNGWEIYVAAGRTQERNELLYVTRTKEEAIDMVKAIFQYYREGAEFKESIGDWAKRVTFIHLREVLFDTETMQLLLQRLEDHVSNVGAASVAT</sequence>
<comment type="similarity">
    <text evidence="3">Belongs to the nitrite and sulfite reductase 4Fe-4S domain family.</text>
</comment>
<dbReference type="PANTHER" id="PTHR43809">
    <property type="entry name" value="NITRITE REDUCTASE (NADH) LARGE SUBUNIT"/>
    <property type="match status" value="1"/>
</dbReference>
<keyword evidence="22" id="KW-1185">Reference proteome</keyword>
<feature type="domain" description="BFD-like [2Fe-2S]-binding" evidence="18">
    <location>
        <begin position="413"/>
        <end position="460"/>
    </location>
</feature>
<feature type="binding site" description="axial binding residue" evidence="15">
    <location>
        <position position="666"/>
    </location>
    <ligand>
        <name>siroheme</name>
        <dbReference type="ChEBI" id="CHEBI:60052"/>
    </ligand>
    <ligandPart>
        <name>Fe</name>
        <dbReference type="ChEBI" id="CHEBI:18248"/>
    </ligandPart>
</feature>
<evidence type="ECO:0000256" key="10">
    <source>
        <dbReference type="ARBA" id="ARBA00023004"/>
    </source>
</evidence>
<evidence type="ECO:0000259" key="19">
    <source>
        <dbReference type="Pfam" id="PF07992"/>
    </source>
</evidence>
<dbReference type="Pfam" id="PF04324">
    <property type="entry name" value="Fer2_BFD"/>
    <property type="match status" value="2"/>
</dbReference>
<keyword evidence="15" id="KW-0004">4Fe-4S</keyword>
<feature type="binding site" evidence="15">
    <location>
        <position position="628"/>
    </location>
    <ligand>
        <name>[4Fe-4S] cluster</name>
        <dbReference type="ChEBI" id="CHEBI:49883"/>
    </ligand>
</feature>
<dbReference type="OrthoDB" id="9802028at2"/>
<dbReference type="GO" id="GO:0098809">
    <property type="term" value="F:nitrite reductase activity"/>
    <property type="evidence" value="ECO:0007669"/>
    <property type="project" value="InterPro"/>
</dbReference>
<evidence type="ECO:0000259" key="16">
    <source>
        <dbReference type="Pfam" id="PF01077"/>
    </source>
</evidence>
<evidence type="ECO:0000256" key="4">
    <source>
        <dbReference type="ARBA" id="ARBA00022617"/>
    </source>
</evidence>
<proteinExistence type="inferred from homology"/>
<reference evidence="21 22" key="1">
    <citation type="submission" date="2016-10" db="EMBL/GenBank/DDBJ databases">
        <authorList>
            <person name="de Groot N.N."/>
        </authorList>
    </citation>
    <scope>NUCLEOTIDE SEQUENCE [LARGE SCALE GENOMIC DNA]</scope>
    <source>
        <strain evidence="21 22">DSM 21632</strain>
    </source>
</reference>
<keyword evidence="9" id="KW-0560">Oxidoreductase</keyword>
<dbReference type="GO" id="GO:0050660">
    <property type="term" value="F:flavin adenine dinucleotide binding"/>
    <property type="evidence" value="ECO:0007669"/>
    <property type="project" value="UniProtKB-UniRule"/>
</dbReference>
<dbReference type="SUPFAM" id="SSF55124">
    <property type="entry name" value="Nitrite/Sulfite reductase N-terminal domain-like"/>
    <property type="match status" value="1"/>
</dbReference>
<keyword evidence="4 15" id="KW-0349">Heme</keyword>
<dbReference type="InterPro" id="IPR005117">
    <property type="entry name" value="NiRdtase/SiRdtase_haem-b_fer"/>
</dbReference>
<dbReference type="InterPro" id="IPR012744">
    <property type="entry name" value="Nitri_red_NirB"/>
</dbReference>
<keyword evidence="10 15" id="KW-0408">Iron</keyword>
<dbReference type="GO" id="GO:0020037">
    <property type="term" value="F:heme binding"/>
    <property type="evidence" value="ECO:0007669"/>
    <property type="project" value="InterPro"/>
</dbReference>
<dbReference type="Pfam" id="PF01077">
    <property type="entry name" value="NIR_SIR"/>
    <property type="match status" value="1"/>
</dbReference>
<organism evidence="21 22">
    <name type="scientific">Alteribacillus persepolensis</name>
    <dbReference type="NCBI Taxonomy" id="568899"/>
    <lineage>
        <taxon>Bacteria</taxon>
        <taxon>Bacillati</taxon>
        <taxon>Bacillota</taxon>
        <taxon>Bacilli</taxon>
        <taxon>Bacillales</taxon>
        <taxon>Bacillaceae</taxon>
        <taxon>Alteribacillus</taxon>
    </lineage>
</organism>
<evidence type="ECO:0000256" key="11">
    <source>
        <dbReference type="ARBA" id="ARBA00023014"/>
    </source>
</evidence>
<evidence type="ECO:0000256" key="8">
    <source>
        <dbReference type="ARBA" id="ARBA00022827"/>
    </source>
</evidence>
<dbReference type="EMBL" id="FNDK01000005">
    <property type="protein sequence ID" value="SDH38750.1"/>
    <property type="molecule type" value="Genomic_DNA"/>
</dbReference>
<comment type="cofactor">
    <cofactor evidence="13">
        <name>[2Fe-2S] cluster</name>
        <dbReference type="ChEBI" id="CHEBI:190135"/>
    </cofactor>
</comment>
<feature type="domain" description="NADH-rubredoxin oxidoreductase C-terminal" evidence="20">
    <location>
        <begin position="317"/>
        <end position="382"/>
    </location>
</feature>
<dbReference type="InterPro" id="IPR016156">
    <property type="entry name" value="FAD/NAD-linked_Rdtase_dimer_sf"/>
</dbReference>
<feature type="domain" description="BFD-like [2Fe-2S]-binding" evidence="18">
    <location>
        <begin position="477"/>
        <end position="527"/>
    </location>
</feature>
<feature type="domain" description="FAD/NAD(P)-binding" evidence="19">
    <location>
        <begin position="3"/>
        <end position="279"/>
    </location>
</feature>
<dbReference type="RefSeq" id="WP_091272071.1">
    <property type="nucleotide sequence ID" value="NZ_FNDK01000005.1"/>
</dbReference>
<gene>
    <name evidence="21" type="ORF">SAMN05192534_10515</name>
</gene>
<feature type="binding site" evidence="15">
    <location>
        <position position="662"/>
    </location>
    <ligand>
        <name>[4Fe-4S] cluster</name>
        <dbReference type="ChEBI" id="CHEBI:49883"/>
    </ligand>
</feature>
<dbReference type="InterPro" id="IPR023753">
    <property type="entry name" value="FAD/NAD-binding_dom"/>
</dbReference>
<dbReference type="CDD" id="cd19943">
    <property type="entry name" value="NirB_Fer2_BFD-like_1"/>
    <property type="match status" value="1"/>
</dbReference>
<dbReference type="InterPro" id="IPR006067">
    <property type="entry name" value="NO2/SO3_Rdtase_4Fe4S_dom"/>
</dbReference>
<keyword evidence="8 14" id="KW-0274">FAD</keyword>
<dbReference type="InterPro" id="IPR052034">
    <property type="entry name" value="NasD-like"/>
</dbReference>
<evidence type="ECO:0000313" key="21">
    <source>
        <dbReference type="EMBL" id="SDH38750.1"/>
    </source>
</evidence>
<evidence type="ECO:0000256" key="12">
    <source>
        <dbReference type="ARBA" id="ARBA00023063"/>
    </source>
</evidence>
<dbReference type="Gene3D" id="3.30.390.30">
    <property type="match status" value="1"/>
</dbReference>
<dbReference type="CDD" id="cd19944">
    <property type="entry name" value="NirB_Fer2_BFD-like_2"/>
    <property type="match status" value="1"/>
</dbReference>
<dbReference type="InterPro" id="IPR045854">
    <property type="entry name" value="NO2/SO3_Rdtase_4Fe4S_sf"/>
</dbReference>
<dbReference type="Pfam" id="PF03460">
    <property type="entry name" value="NIR_SIR_ferr"/>
    <property type="match status" value="1"/>
</dbReference>
<evidence type="ECO:0000256" key="6">
    <source>
        <dbReference type="ARBA" id="ARBA00022714"/>
    </source>
</evidence>
<evidence type="ECO:0000259" key="17">
    <source>
        <dbReference type="Pfam" id="PF03460"/>
    </source>
</evidence>
<dbReference type="SUPFAM" id="SSF56014">
    <property type="entry name" value="Nitrite and sulphite reductase 4Fe-4S domain-like"/>
    <property type="match status" value="1"/>
</dbReference>
<evidence type="ECO:0000313" key="22">
    <source>
        <dbReference type="Proteomes" id="UP000199163"/>
    </source>
</evidence>
<evidence type="ECO:0000256" key="13">
    <source>
        <dbReference type="ARBA" id="ARBA00034078"/>
    </source>
</evidence>
<dbReference type="Gene3D" id="3.50.50.60">
    <property type="entry name" value="FAD/NAD(P)-binding domain"/>
    <property type="match status" value="2"/>
</dbReference>
<dbReference type="GO" id="GO:0051537">
    <property type="term" value="F:2 iron, 2 sulfur cluster binding"/>
    <property type="evidence" value="ECO:0007669"/>
    <property type="project" value="UniProtKB-KW"/>
</dbReference>
<keyword evidence="6" id="KW-0001">2Fe-2S</keyword>
<comment type="pathway">
    <text evidence="2">Nitrogen metabolism; nitrate reduction (assimilation).</text>
</comment>
<keyword evidence="11 15" id="KW-0411">Iron-sulfur</keyword>
<dbReference type="InterPro" id="IPR017121">
    <property type="entry name" value="Nitrite_Rdtase_lsu"/>
</dbReference>
<evidence type="ECO:0000256" key="1">
    <source>
        <dbReference type="ARBA" id="ARBA00001974"/>
    </source>
</evidence>
<keyword evidence="5 14" id="KW-0285">Flavoprotein</keyword>
<evidence type="ECO:0000256" key="15">
    <source>
        <dbReference type="PIRSR" id="PIRSR037149-1"/>
    </source>
</evidence>
<dbReference type="PIRSF" id="PIRSF037149">
    <property type="entry name" value="NirB"/>
    <property type="match status" value="1"/>
</dbReference>
<dbReference type="GO" id="GO:0051539">
    <property type="term" value="F:4 iron, 4 sulfur cluster binding"/>
    <property type="evidence" value="ECO:0007669"/>
    <property type="project" value="UniProtKB-KW"/>
</dbReference>
<evidence type="ECO:0000259" key="18">
    <source>
        <dbReference type="Pfam" id="PF04324"/>
    </source>
</evidence>
<dbReference type="Gene3D" id="3.30.413.10">
    <property type="entry name" value="Sulfite Reductase Hemoprotein, domain 1"/>
    <property type="match status" value="1"/>
</dbReference>
<dbReference type="Proteomes" id="UP000199163">
    <property type="component" value="Unassembled WGS sequence"/>
</dbReference>
<dbReference type="InterPro" id="IPR041854">
    <property type="entry name" value="BFD-like_2Fe2S-bd_dom_sf"/>
</dbReference>
<dbReference type="STRING" id="568899.SAMN05192534_10515"/>
<dbReference type="PANTHER" id="PTHR43809:SF1">
    <property type="entry name" value="NITRITE REDUCTASE (NADH) LARGE SUBUNIT"/>
    <property type="match status" value="1"/>
</dbReference>
<dbReference type="InterPro" id="IPR007419">
    <property type="entry name" value="BFD-like_2Fe2S-bd_dom"/>
</dbReference>